<dbReference type="Proteomes" id="UP000178449">
    <property type="component" value="Unassembled WGS sequence"/>
</dbReference>
<proteinExistence type="inferred from homology"/>
<evidence type="ECO:0000256" key="8">
    <source>
        <dbReference type="RuleBase" id="RU004190"/>
    </source>
</evidence>
<dbReference type="Pfam" id="PF00483">
    <property type="entry name" value="NTP_transferase"/>
    <property type="match status" value="1"/>
</dbReference>
<dbReference type="GO" id="GO:0009298">
    <property type="term" value="P:GDP-mannose biosynthetic process"/>
    <property type="evidence" value="ECO:0007669"/>
    <property type="project" value="TreeGrafter"/>
</dbReference>
<dbReference type="AlphaFoldDB" id="A0A1F6GFJ2"/>
<dbReference type="SUPFAM" id="SSF51182">
    <property type="entry name" value="RmlC-like cupins"/>
    <property type="match status" value="1"/>
</dbReference>
<sequence>MIAMILAGGSGTRLWPYSRSMTPKQFLNLGQSHESLLQETYRRLEGLVTPKELWIIGATLHEFELRRQVEQMLPSHPSQQILLEPCAKNTAPAILWGLACIPKNQRQVPLAILPADHLISDGAGFREKLLAGAQLAQEGWIVTFGIQPDRPDTGYGYIKAAEAVGPGFKVAQFAEKPNLATAQAYLASGTYSWNAGIFMATAQTLLDQYKKLAPNLYQAFFEGDEPRREVSADLVNLYQSIQPDSFDYAILEKSDQVAVVNMSVGWNDLGSWESIYQVSEKDAQGNVTKGNVILKDSENCLIFSDKRLVTGVGIKNLILIETEDALLACDLSHSQGVKALVEQLKKEDRFEYKFHNKVVRPWGAFWVLKEGPNYKVKRIQVEPGKRLSLQRHLHRSEHWVVIAGTAKVTRNDEILFLTENQSTYLPKTAVHRLENPGKSPVEIIEVQMGDYVGEDDIERLEDDYARDSG</sequence>
<feature type="domain" description="MannoseP isomerase/GMP-like beta-helix" evidence="11">
    <location>
        <begin position="290"/>
        <end position="344"/>
    </location>
</feature>
<name>A0A1F6GFJ2_9PROT</name>
<reference evidence="12 13" key="1">
    <citation type="journal article" date="2016" name="Nat. Commun.">
        <title>Thousands of microbial genomes shed light on interconnected biogeochemical processes in an aquifer system.</title>
        <authorList>
            <person name="Anantharaman K."/>
            <person name="Brown C.T."/>
            <person name="Hug L.A."/>
            <person name="Sharon I."/>
            <person name="Castelle C.J."/>
            <person name="Probst A.J."/>
            <person name="Thomas B.C."/>
            <person name="Singh A."/>
            <person name="Wilkins M.J."/>
            <person name="Karaoz U."/>
            <person name="Brodie E.L."/>
            <person name="Williams K.H."/>
            <person name="Hubbard S.S."/>
            <person name="Banfield J.F."/>
        </authorList>
    </citation>
    <scope>NUCLEOTIDE SEQUENCE [LARGE SCALE GENOMIC DNA]</scope>
</reference>
<evidence type="ECO:0000256" key="5">
    <source>
        <dbReference type="ARBA" id="ARBA00022741"/>
    </source>
</evidence>
<evidence type="ECO:0000259" key="11">
    <source>
        <dbReference type="Pfam" id="PF22640"/>
    </source>
</evidence>
<dbReference type="Pfam" id="PF01050">
    <property type="entry name" value="MannoseP_isomer"/>
    <property type="match status" value="1"/>
</dbReference>
<dbReference type="GO" id="GO:0000271">
    <property type="term" value="P:polysaccharide biosynthetic process"/>
    <property type="evidence" value="ECO:0007669"/>
    <property type="project" value="InterPro"/>
</dbReference>
<gene>
    <name evidence="12" type="ORF">A2527_00430</name>
</gene>
<dbReference type="CDD" id="cd02509">
    <property type="entry name" value="GDP-M1P_Guanylyltransferase"/>
    <property type="match status" value="1"/>
</dbReference>
<keyword evidence="3 12" id="KW-0808">Transferase</keyword>
<comment type="similarity">
    <text evidence="1 8">Belongs to the mannose-6-phosphate isomerase type 2 family.</text>
</comment>
<dbReference type="GO" id="GO:0004475">
    <property type="term" value="F:mannose-1-phosphate guanylyltransferase (GTP) activity"/>
    <property type="evidence" value="ECO:0007669"/>
    <property type="project" value="UniProtKB-EC"/>
</dbReference>
<dbReference type="InterPro" id="IPR006375">
    <property type="entry name" value="Man1P_GuaTrfase/Man6P_Isoase"/>
</dbReference>
<protein>
    <recommendedName>
        <fullName evidence="2">mannose-1-phosphate guanylyltransferase</fullName>
        <ecNumber evidence="2">2.7.7.13</ecNumber>
    </recommendedName>
</protein>
<dbReference type="InterPro" id="IPR001538">
    <property type="entry name" value="Man6P_isomerase-2_C"/>
</dbReference>
<dbReference type="Gene3D" id="3.90.550.10">
    <property type="entry name" value="Spore Coat Polysaccharide Biosynthesis Protein SpsA, Chain A"/>
    <property type="match status" value="1"/>
</dbReference>
<evidence type="ECO:0000259" key="9">
    <source>
        <dbReference type="Pfam" id="PF00483"/>
    </source>
</evidence>
<dbReference type="InterPro" id="IPR029044">
    <property type="entry name" value="Nucleotide-diphossugar_trans"/>
</dbReference>
<keyword evidence="6" id="KW-0342">GTP-binding</keyword>
<dbReference type="Pfam" id="PF22640">
    <property type="entry name" value="ManC_GMP_beta-helix"/>
    <property type="match status" value="1"/>
</dbReference>
<dbReference type="InterPro" id="IPR011051">
    <property type="entry name" value="RmlC_Cupin_sf"/>
</dbReference>
<feature type="domain" description="Nucleotidyl transferase" evidence="9">
    <location>
        <begin position="3"/>
        <end position="284"/>
    </location>
</feature>
<dbReference type="Gene3D" id="2.60.120.10">
    <property type="entry name" value="Jelly Rolls"/>
    <property type="match status" value="1"/>
</dbReference>
<dbReference type="FunFam" id="2.60.120.10:FF:000032">
    <property type="entry name" value="Mannose-1-phosphate guanylyltransferase/mannose-6-phosphate isomerase"/>
    <property type="match status" value="1"/>
</dbReference>
<dbReference type="PANTHER" id="PTHR46390">
    <property type="entry name" value="MANNOSE-1-PHOSPHATE GUANYLYLTRANSFERASE"/>
    <property type="match status" value="1"/>
</dbReference>
<dbReference type="InterPro" id="IPR051161">
    <property type="entry name" value="Mannose-6P_isomerase_type2"/>
</dbReference>
<evidence type="ECO:0000256" key="3">
    <source>
        <dbReference type="ARBA" id="ARBA00022679"/>
    </source>
</evidence>
<keyword evidence="12" id="KW-0413">Isomerase</keyword>
<evidence type="ECO:0000313" key="12">
    <source>
        <dbReference type="EMBL" id="OGG96876.1"/>
    </source>
</evidence>
<dbReference type="InterPro" id="IPR014710">
    <property type="entry name" value="RmlC-like_jellyroll"/>
</dbReference>
<comment type="catalytic activity">
    <reaction evidence="7">
        <text>alpha-D-mannose 1-phosphate + GTP + H(+) = GDP-alpha-D-mannose + diphosphate</text>
        <dbReference type="Rhea" id="RHEA:15229"/>
        <dbReference type="ChEBI" id="CHEBI:15378"/>
        <dbReference type="ChEBI" id="CHEBI:33019"/>
        <dbReference type="ChEBI" id="CHEBI:37565"/>
        <dbReference type="ChEBI" id="CHEBI:57527"/>
        <dbReference type="ChEBI" id="CHEBI:58409"/>
        <dbReference type="EC" id="2.7.7.13"/>
    </reaction>
</comment>
<evidence type="ECO:0000313" key="13">
    <source>
        <dbReference type="Proteomes" id="UP000178449"/>
    </source>
</evidence>
<evidence type="ECO:0000259" key="10">
    <source>
        <dbReference type="Pfam" id="PF01050"/>
    </source>
</evidence>
<dbReference type="CDD" id="cd02213">
    <property type="entry name" value="cupin_PMI_typeII_C"/>
    <property type="match status" value="1"/>
</dbReference>
<evidence type="ECO:0000256" key="7">
    <source>
        <dbReference type="ARBA" id="ARBA00047343"/>
    </source>
</evidence>
<accession>A0A1F6GFJ2</accession>
<dbReference type="InterPro" id="IPR049577">
    <property type="entry name" value="GMPP_N"/>
</dbReference>
<dbReference type="NCBIfam" id="TIGR01479">
    <property type="entry name" value="GMP_PMI"/>
    <property type="match status" value="1"/>
</dbReference>
<dbReference type="FunFam" id="3.90.550.10:FF:000046">
    <property type="entry name" value="Mannose-1-phosphate guanylyltransferase (GDP)"/>
    <property type="match status" value="1"/>
</dbReference>
<evidence type="ECO:0000256" key="2">
    <source>
        <dbReference type="ARBA" id="ARBA00012387"/>
    </source>
</evidence>
<evidence type="ECO:0000256" key="4">
    <source>
        <dbReference type="ARBA" id="ARBA00022695"/>
    </source>
</evidence>
<keyword evidence="5" id="KW-0547">Nucleotide-binding</keyword>
<keyword evidence="4 12" id="KW-0548">Nucleotidyltransferase</keyword>
<dbReference type="STRING" id="1817772.A2527_00430"/>
<dbReference type="EC" id="2.7.7.13" evidence="2"/>
<organism evidence="12 13">
    <name type="scientific">Candidatus Lambdaproteobacteria bacterium RIFOXYD2_FULL_50_16</name>
    <dbReference type="NCBI Taxonomy" id="1817772"/>
    <lineage>
        <taxon>Bacteria</taxon>
        <taxon>Pseudomonadati</taxon>
        <taxon>Pseudomonadota</taxon>
        <taxon>Candidatus Lambdaproteobacteria</taxon>
    </lineage>
</organism>
<comment type="caution">
    <text evidence="12">The sequence shown here is derived from an EMBL/GenBank/DDBJ whole genome shotgun (WGS) entry which is preliminary data.</text>
</comment>
<dbReference type="PANTHER" id="PTHR46390:SF1">
    <property type="entry name" value="MANNOSE-1-PHOSPHATE GUANYLYLTRANSFERASE"/>
    <property type="match status" value="1"/>
</dbReference>
<dbReference type="SUPFAM" id="SSF53448">
    <property type="entry name" value="Nucleotide-diphospho-sugar transferases"/>
    <property type="match status" value="1"/>
</dbReference>
<dbReference type="InterPro" id="IPR005835">
    <property type="entry name" value="NTP_transferase_dom"/>
</dbReference>
<dbReference type="EMBL" id="MFNE01000008">
    <property type="protein sequence ID" value="OGG96876.1"/>
    <property type="molecule type" value="Genomic_DNA"/>
</dbReference>
<feature type="domain" description="Mannose-6-phosphate isomerase type II C-terminal" evidence="10">
    <location>
        <begin position="348"/>
        <end position="462"/>
    </location>
</feature>
<evidence type="ECO:0000256" key="1">
    <source>
        <dbReference type="ARBA" id="ARBA00006115"/>
    </source>
</evidence>
<dbReference type="GO" id="GO:0005525">
    <property type="term" value="F:GTP binding"/>
    <property type="evidence" value="ECO:0007669"/>
    <property type="project" value="UniProtKB-KW"/>
</dbReference>
<dbReference type="InterPro" id="IPR054566">
    <property type="entry name" value="ManC/GMP-like_b-helix"/>
</dbReference>
<dbReference type="GO" id="GO:0016853">
    <property type="term" value="F:isomerase activity"/>
    <property type="evidence" value="ECO:0007669"/>
    <property type="project" value="UniProtKB-KW"/>
</dbReference>
<evidence type="ECO:0000256" key="6">
    <source>
        <dbReference type="ARBA" id="ARBA00023134"/>
    </source>
</evidence>